<evidence type="ECO:0000313" key="4">
    <source>
        <dbReference type="EMBL" id="MST81609.1"/>
    </source>
</evidence>
<dbReference type="Proteomes" id="UP000466864">
    <property type="component" value="Unassembled WGS sequence"/>
</dbReference>
<gene>
    <name evidence="4" type="ORF">FYJ60_04705</name>
</gene>
<dbReference type="PANTHER" id="PTHR43208">
    <property type="entry name" value="ABC TRANSPORTER SUBSTRATE-BINDING PROTEIN"/>
    <property type="match status" value="1"/>
</dbReference>
<feature type="region of interest" description="Disordered" evidence="2">
    <location>
        <begin position="1"/>
        <end position="23"/>
    </location>
</feature>
<dbReference type="Gene3D" id="3.40.50.2300">
    <property type="match status" value="2"/>
</dbReference>
<evidence type="ECO:0000259" key="3">
    <source>
        <dbReference type="Pfam" id="PF02608"/>
    </source>
</evidence>
<evidence type="ECO:0000313" key="5">
    <source>
        <dbReference type="Proteomes" id="UP000466864"/>
    </source>
</evidence>
<dbReference type="PANTHER" id="PTHR43208:SF1">
    <property type="entry name" value="ABC TRANSPORTER SUBSTRATE-BINDING PROTEIN"/>
    <property type="match status" value="1"/>
</dbReference>
<organism evidence="4 5">
    <name type="scientific">Bilifractor porci</name>
    <dbReference type="NCBI Taxonomy" id="2606636"/>
    <lineage>
        <taxon>Bacteria</taxon>
        <taxon>Bacillati</taxon>
        <taxon>Bacillota</taxon>
        <taxon>Clostridia</taxon>
        <taxon>Lachnospirales</taxon>
        <taxon>Lachnospiraceae</taxon>
        <taxon>Bilifractor</taxon>
    </lineage>
</organism>
<name>A0A7X2TMU8_9FIRM</name>
<dbReference type="EMBL" id="VUMV01000002">
    <property type="protein sequence ID" value="MST81609.1"/>
    <property type="molecule type" value="Genomic_DNA"/>
</dbReference>
<evidence type="ECO:0000256" key="2">
    <source>
        <dbReference type="SAM" id="MobiDB-lite"/>
    </source>
</evidence>
<accession>A0A7X2TMU8</accession>
<evidence type="ECO:0000256" key="1">
    <source>
        <dbReference type="ARBA" id="ARBA00022729"/>
    </source>
</evidence>
<dbReference type="Pfam" id="PF02608">
    <property type="entry name" value="Bmp"/>
    <property type="match status" value="1"/>
</dbReference>
<reference evidence="4 5" key="1">
    <citation type="submission" date="2019-08" db="EMBL/GenBank/DDBJ databases">
        <title>In-depth cultivation of the pig gut microbiome towards novel bacterial diversity and tailored functional studies.</title>
        <authorList>
            <person name="Wylensek D."/>
            <person name="Hitch T.C.A."/>
            <person name="Clavel T."/>
        </authorList>
    </citation>
    <scope>NUCLEOTIDE SEQUENCE [LARGE SCALE GENOMIC DNA]</scope>
    <source>
        <strain evidence="4 5">Oil+RF-744-WCA-WT-13</strain>
    </source>
</reference>
<comment type="caution">
    <text evidence="4">The sequence shown here is derived from an EMBL/GenBank/DDBJ whole genome shotgun (WGS) entry which is preliminary data.</text>
</comment>
<dbReference type="GO" id="GO:0005886">
    <property type="term" value="C:plasma membrane"/>
    <property type="evidence" value="ECO:0007669"/>
    <property type="project" value="InterPro"/>
</dbReference>
<dbReference type="InterPro" id="IPR003760">
    <property type="entry name" value="PnrA-like"/>
</dbReference>
<protein>
    <submittedName>
        <fullName evidence="4">BMP family ABC transporter substrate-binding protein</fullName>
    </submittedName>
</protein>
<sequence length="676" mass="76008">MFRSLPNVVPSSPEGNNLLPDRGNCRELRKNRRCLMTEDYSKARKLGERAYRKAVARGQFPYLVSLESFLPEYETLPKISVGVKEIPLSMVVGTVTAGRQNSFACNFMPLLEPKTEFAQKWSRLADIQAEEGIRDAVLVYEYMHRFYVQEGNKRVSVLRYIGALGITADVRRILPKKTEDREIQAYYEFLDFFKVTGLYGIECSSKGSYAKLAAVYGENLEQPWPETKVEDLRSDFRTFEKCFLEKGGERLSLTTGDAFLLYLSIYKGVLPDSETSAEIGKNLGRMWDELQSVTYDRDIALIEDSSSIGKGAGVLDTLTRPVYTREKPLRVAFLHAKTAEESRWVYSHELGRNEVNTAFNGIVDAISFENCRTDDKIDKAFEAAAADQDAVVFTTSADMMDAAMRAAVKYPEMKILNCSISLMSSAVRTYYPKTYEAKFLMGALAASFAEDHRIGYVADYPIYGSLANVNAFAIGAALIDPGARIILKWSGKKNSCWESELEEEGLRIISGPDSIRPQDPGRKYGVYRIERDGSIKNLAAPILHWGKYYRMILNIILNGGWNAREQAGKNQPVNYWFGLEAGVIDVIHSDELPYYSRKMLKLFRSGIISHRIDPFRGELHSQTGMISGEGAPSLESGQIIKMNWLNDNVEGSIPSEEEMVDSVRSTMEKIGIEAAK</sequence>
<proteinExistence type="predicted"/>
<keyword evidence="1" id="KW-0732">Signal</keyword>
<dbReference type="InterPro" id="IPR052910">
    <property type="entry name" value="ABC-Purine-Binding"/>
</dbReference>
<feature type="domain" description="ABC transporter substrate-binding protein PnrA-like" evidence="3">
    <location>
        <begin position="331"/>
        <end position="492"/>
    </location>
</feature>
<dbReference type="AlphaFoldDB" id="A0A7X2TMU8"/>
<keyword evidence="5" id="KW-1185">Reference proteome</keyword>